<evidence type="ECO:0000256" key="3">
    <source>
        <dbReference type="ARBA" id="ARBA00022692"/>
    </source>
</evidence>
<evidence type="ECO:0000256" key="4">
    <source>
        <dbReference type="ARBA" id="ARBA00022737"/>
    </source>
</evidence>
<dbReference type="Proteomes" id="UP000269883">
    <property type="component" value="Chromosome"/>
</dbReference>
<dbReference type="PROSITE" id="PS51202">
    <property type="entry name" value="RCK_C"/>
    <property type="match status" value="1"/>
</dbReference>
<feature type="transmembrane region" description="Helical" evidence="7">
    <location>
        <begin position="31"/>
        <end position="48"/>
    </location>
</feature>
<dbReference type="KEGG" id="dfl:DFE_3076"/>
<proteinExistence type="predicted"/>
<evidence type="ECO:0000256" key="7">
    <source>
        <dbReference type="SAM" id="Phobius"/>
    </source>
</evidence>
<dbReference type="InterPro" id="IPR006037">
    <property type="entry name" value="RCK_C"/>
</dbReference>
<evidence type="ECO:0000256" key="1">
    <source>
        <dbReference type="ARBA" id="ARBA00004141"/>
    </source>
</evidence>
<dbReference type="AlphaFoldDB" id="A0A2Z6B2S8"/>
<evidence type="ECO:0000313" key="10">
    <source>
        <dbReference type="Proteomes" id="UP000269883"/>
    </source>
</evidence>
<dbReference type="RefSeq" id="WP_197723440.1">
    <property type="nucleotide sequence ID" value="NZ_AP017378.1"/>
</dbReference>
<feature type="transmembrane region" description="Helical" evidence="7">
    <location>
        <begin position="6"/>
        <end position="24"/>
    </location>
</feature>
<dbReference type="InterPro" id="IPR036721">
    <property type="entry name" value="RCK_C_sf"/>
</dbReference>
<keyword evidence="4" id="KW-0677">Repeat</keyword>
<reference evidence="9 10" key="1">
    <citation type="journal article" date="2018" name="Sci. Adv.">
        <title>Multi-heme cytochromes provide a pathway for survival in energy-limited environments.</title>
        <authorList>
            <person name="Deng X."/>
            <person name="Dohmae N."/>
            <person name="Nealson K.H."/>
            <person name="Hashimoto K."/>
            <person name="Okamoto A."/>
        </authorList>
    </citation>
    <scope>NUCLEOTIDE SEQUENCE [LARGE SCALE GENOMIC DNA]</scope>
    <source>
        <strain evidence="9 10">IS5</strain>
    </source>
</reference>
<evidence type="ECO:0000256" key="5">
    <source>
        <dbReference type="ARBA" id="ARBA00022989"/>
    </source>
</evidence>
<name>A0A2Z6B2S8_9BACT</name>
<dbReference type="Pfam" id="PF03600">
    <property type="entry name" value="CitMHS"/>
    <property type="match status" value="1"/>
</dbReference>
<dbReference type="InterPro" id="IPR051679">
    <property type="entry name" value="DASS-Related_Transporters"/>
</dbReference>
<feature type="transmembrane region" description="Helical" evidence="7">
    <location>
        <begin position="463"/>
        <end position="487"/>
    </location>
</feature>
<dbReference type="SUPFAM" id="SSF116726">
    <property type="entry name" value="TrkA C-terminal domain-like"/>
    <property type="match status" value="2"/>
</dbReference>
<evidence type="ECO:0000256" key="2">
    <source>
        <dbReference type="ARBA" id="ARBA00022448"/>
    </source>
</evidence>
<dbReference type="GO" id="GO:0006813">
    <property type="term" value="P:potassium ion transport"/>
    <property type="evidence" value="ECO:0007669"/>
    <property type="project" value="InterPro"/>
</dbReference>
<dbReference type="EMBL" id="AP017378">
    <property type="protein sequence ID" value="BBD09802.1"/>
    <property type="molecule type" value="Genomic_DNA"/>
</dbReference>
<feature type="transmembrane region" description="Helical" evidence="7">
    <location>
        <begin position="178"/>
        <end position="200"/>
    </location>
</feature>
<keyword evidence="10" id="KW-1185">Reference proteome</keyword>
<dbReference type="InterPro" id="IPR004680">
    <property type="entry name" value="Cit_transptr-like_dom"/>
</dbReference>
<dbReference type="GO" id="GO:0008324">
    <property type="term" value="F:monoatomic cation transmembrane transporter activity"/>
    <property type="evidence" value="ECO:0007669"/>
    <property type="project" value="InterPro"/>
</dbReference>
<dbReference type="PANTHER" id="PTHR43652">
    <property type="entry name" value="BASIC AMINO ACID ANTIPORTER YFCC-RELATED"/>
    <property type="match status" value="1"/>
</dbReference>
<gene>
    <name evidence="9" type="ORF">DFE_3076</name>
</gene>
<accession>A0A2Z6B2S8</accession>
<dbReference type="Gene3D" id="3.30.70.1450">
    <property type="entry name" value="Regulator of K+ conductance, C-terminal domain"/>
    <property type="match status" value="2"/>
</dbReference>
<organism evidence="9 10">
    <name type="scientific">Desulfovibrio ferrophilus</name>
    <dbReference type="NCBI Taxonomy" id="241368"/>
    <lineage>
        <taxon>Bacteria</taxon>
        <taxon>Pseudomonadati</taxon>
        <taxon>Thermodesulfobacteriota</taxon>
        <taxon>Desulfovibrionia</taxon>
        <taxon>Desulfovibrionales</taxon>
        <taxon>Desulfovibrionaceae</taxon>
        <taxon>Desulfovibrio</taxon>
    </lineage>
</organism>
<feature type="transmembrane region" description="Helical" evidence="7">
    <location>
        <begin position="99"/>
        <end position="124"/>
    </location>
</feature>
<evidence type="ECO:0000256" key="6">
    <source>
        <dbReference type="ARBA" id="ARBA00023136"/>
    </source>
</evidence>
<feature type="transmembrane region" description="Helical" evidence="7">
    <location>
        <begin position="542"/>
        <end position="560"/>
    </location>
</feature>
<keyword evidence="6 7" id="KW-0472">Membrane</keyword>
<comment type="subcellular location">
    <subcellularLocation>
        <location evidence="1">Membrane</location>
        <topology evidence="1">Multi-pass membrane protein</topology>
    </subcellularLocation>
</comment>
<feature type="transmembrane region" description="Helical" evidence="7">
    <location>
        <begin position="415"/>
        <end position="442"/>
    </location>
</feature>
<feature type="transmembrane region" description="Helical" evidence="7">
    <location>
        <begin position="499"/>
        <end position="530"/>
    </location>
</feature>
<feature type="transmembrane region" description="Helical" evidence="7">
    <location>
        <begin position="580"/>
        <end position="599"/>
    </location>
</feature>
<dbReference type="GO" id="GO:0005886">
    <property type="term" value="C:plasma membrane"/>
    <property type="evidence" value="ECO:0007669"/>
    <property type="project" value="TreeGrafter"/>
</dbReference>
<dbReference type="PANTHER" id="PTHR43652:SF2">
    <property type="entry name" value="BASIC AMINO ACID ANTIPORTER YFCC-RELATED"/>
    <property type="match status" value="1"/>
</dbReference>
<feature type="transmembrane region" description="Helical" evidence="7">
    <location>
        <begin position="60"/>
        <end position="78"/>
    </location>
</feature>
<feature type="transmembrane region" description="Helical" evidence="7">
    <location>
        <begin position="144"/>
        <end position="166"/>
    </location>
</feature>
<keyword evidence="2" id="KW-0813">Transport</keyword>
<protein>
    <submittedName>
        <fullName evidence="9">Putative sodium-dependent transporter</fullName>
    </submittedName>
</protein>
<keyword evidence="3 7" id="KW-0812">Transmembrane</keyword>
<keyword evidence="5 7" id="KW-1133">Transmembrane helix</keyword>
<evidence type="ECO:0000259" key="8">
    <source>
        <dbReference type="PROSITE" id="PS51202"/>
    </source>
</evidence>
<evidence type="ECO:0000313" key="9">
    <source>
        <dbReference type="EMBL" id="BBD09802.1"/>
    </source>
</evidence>
<feature type="domain" description="RCK C-terminal" evidence="8">
    <location>
        <begin position="311"/>
        <end position="395"/>
    </location>
</feature>
<sequence>MELPQLTSDMIMVLCLVGITVFLFLTEWLRVDVVAILIMVALPLLGLIEGRDAFDGLSSNAVISIIAVIIMGRGLDHTGVISMLMKPLMRMAGKSKSRILVLLAGTVAVISSFMQNVGAAALFLPAIRRLSRHSGIPIAQLLMPIGFSAILGGTITLVGSSPLIMLNDLMRPYDLPPFNLFSVVPVGLALVASGILYFIIAGRFVLPRQPTDASAQSDDQDLMIFYPELGSLHEFQAPRDLSEDLHIYNLCESFNIHTVGLAMRGGRDMMTPPDRDMRIQPGAILAAFGTDEQMQNLRKTHGFIIRRELKLFADSMSDDVSGVVEALIPQHSDFIGKSIADIRFRHNHLMTPLSHTRGNDTITTGFWNKTLLAGDSILMHGSWESFHRMRPRRDILFAQSLDHEVLHPELAVRALGAFALSTLLIIFTDLTLSVCLMTGALGMILSRVLTIDEAYRGVDWRTVFLLGGLIPLGSAMQSTGTAAWLASNLMAMVGTPSPTVFIFMVGLLSTIFTLVVSNVGAVVLLVPLVVGMSAQVGADPRMAAMVVALAASNSFVLPTHQVNALYMGPGNYSSRDFLKAGTPLTLIFLIVMTAMVSLFY</sequence>